<evidence type="ECO:0000313" key="8">
    <source>
        <dbReference type="Proteomes" id="UP000178510"/>
    </source>
</evidence>
<keyword evidence="5 6" id="KW-0408">Iron</keyword>
<evidence type="ECO:0000256" key="1">
    <source>
        <dbReference type="ARBA" id="ARBA00006622"/>
    </source>
</evidence>
<dbReference type="CDD" id="cd10548">
    <property type="entry name" value="cupin_CDO"/>
    <property type="match status" value="1"/>
</dbReference>
<sequence length="116" mass="13187">MKNKKYAYGRTTLYADDKVEVVLIEWPPGAKSAAHDHGTSHGMIRVLEGMVYCDNFSKKTKQFTSRLVGRKGDMLFETPEIVHIMGNNSKTKRALALHVYTPPLKMKVYSDAELKR</sequence>
<name>A0A1G2KZ78_9BACT</name>
<keyword evidence="4" id="KW-0560">Oxidoreductase</keyword>
<dbReference type="InterPro" id="IPR010300">
    <property type="entry name" value="CDO_1"/>
</dbReference>
<evidence type="ECO:0000256" key="4">
    <source>
        <dbReference type="ARBA" id="ARBA00023002"/>
    </source>
</evidence>
<comment type="similarity">
    <text evidence="1">Belongs to the cysteine dioxygenase family.</text>
</comment>
<comment type="caution">
    <text evidence="7">The sequence shown here is derived from an EMBL/GenBank/DDBJ whole genome shotgun (WGS) entry which is preliminary data.</text>
</comment>
<dbReference type="InterPro" id="IPR014710">
    <property type="entry name" value="RmlC-like_jellyroll"/>
</dbReference>
<dbReference type="InterPro" id="IPR011051">
    <property type="entry name" value="RmlC_Cupin_sf"/>
</dbReference>
<evidence type="ECO:0000256" key="2">
    <source>
        <dbReference type="ARBA" id="ARBA00022723"/>
    </source>
</evidence>
<organism evidence="7 8">
    <name type="scientific">Candidatus Sungbacteria bacterium RIFCSPHIGHO2_02_FULL_52_23</name>
    <dbReference type="NCBI Taxonomy" id="1802274"/>
    <lineage>
        <taxon>Bacteria</taxon>
        <taxon>Candidatus Sungiibacteriota</taxon>
    </lineage>
</organism>
<evidence type="ECO:0000256" key="3">
    <source>
        <dbReference type="ARBA" id="ARBA00022964"/>
    </source>
</evidence>
<feature type="binding site" evidence="6">
    <location>
        <position position="37"/>
    </location>
    <ligand>
        <name>Fe cation</name>
        <dbReference type="ChEBI" id="CHEBI:24875"/>
        <note>catalytic</note>
    </ligand>
</feature>
<gene>
    <name evidence="7" type="ORF">A3J58_01785</name>
</gene>
<evidence type="ECO:0000256" key="5">
    <source>
        <dbReference type="ARBA" id="ARBA00023004"/>
    </source>
</evidence>
<evidence type="ECO:0000256" key="6">
    <source>
        <dbReference type="PIRSR" id="PIRSR610300-51"/>
    </source>
</evidence>
<keyword evidence="3" id="KW-0223">Dioxygenase</keyword>
<dbReference type="AlphaFoldDB" id="A0A1G2KZ78"/>
<dbReference type="Gene3D" id="2.60.120.10">
    <property type="entry name" value="Jelly Rolls"/>
    <property type="match status" value="1"/>
</dbReference>
<dbReference type="Proteomes" id="UP000178510">
    <property type="component" value="Unassembled WGS sequence"/>
</dbReference>
<dbReference type="PANTHER" id="PTHR12918">
    <property type="entry name" value="CYSTEINE DIOXYGENASE"/>
    <property type="match status" value="1"/>
</dbReference>
<protein>
    <recommendedName>
        <fullName evidence="9">Cysteine dioxygenase</fullName>
    </recommendedName>
</protein>
<evidence type="ECO:0008006" key="9">
    <source>
        <dbReference type="Google" id="ProtNLM"/>
    </source>
</evidence>
<dbReference type="EMBL" id="MHQM01000019">
    <property type="protein sequence ID" value="OHA03822.1"/>
    <property type="molecule type" value="Genomic_DNA"/>
</dbReference>
<evidence type="ECO:0000313" key="7">
    <source>
        <dbReference type="EMBL" id="OHA03822.1"/>
    </source>
</evidence>
<dbReference type="PANTHER" id="PTHR12918:SF1">
    <property type="entry name" value="CYSTEINE DIOXYGENASE TYPE 1"/>
    <property type="match status" value="1"/>
</dbReference>
<dbReference type="GO" id="GO:0008198">
    <property type="term" value="F:ferrous iron binding"/>
    <property type="evidence" value="ECO:0007669"/>
    <property type="project" value="TreeGrafter"/>
</dbReference>
<dbReference type="GO" id="GO:0016702">
    <property type="term" value="F:oxidoreductase activity, acting on single donors with incorporation of molecular oxygen, incorporation of two atoms of oxygen"/>
    <property type="evidence" value="ECO:0007669"/>
    <property type="project" value="InterPro"/>
</dbReference>
<feature type="binding site" evidence="6">
    <location>
        <position position="35"/>
    </location>
    <ligand>
        <name>Fe cation</name>
        <dbReference type="ChEBI" id="CHEBI:24875"/>
        <note>catalytic</note>
    </ligand>
</feature>
<accession>A0A1G2KZ78</accession>
<keyword evidence="2 6" id="KW-0479">Metal-binding</keyword>
<dbReference type="STRING" id="1802274.A3J58_01785"/>
<proteinExistence type="inferred from homology"/>
<reference evidence="7 8" key="1">
    <citation type="journal article" date="2016" name="Nat. Commun.">
        <title>Thousands of microbial genomes shed light on interconnected biogeochemical processes in an aquifer system.</title>
        <authorList>
            <person name="Anantharaman K."/>
            <person name="Brown C.T."/>
            <person name="Hug L.A."/>
            <person name="Sharon I."/>
            <person name="Castelle C.J."/>
            <person name="Probst A.J."/>
            <person name="Thomas B.C."/>
            <person name="Singh A."/>
            <person name="Wilkins M.J."/>
            <person name="Karaoz U."/>
            <person name="Brodie E.L."/>
            <person name="Williams K.H."/>
            <person name="Hubbard S.S."/>
            <person name="Banfield J.F."/>
        </authorList>
    </citation>
    <scope>NUCLEOTIDE SEQUENCE [LARGE SCALE GENOMIC DNA]</scope>
</reference>
<dbReference type="Pfam" id="PF05995">
    <property type="entry name" value="CDO_I"/>
    <property type="match status" value="1"/>
</dbReference>
<feature type="binding site" evidence="6">
    <location>
        <position position="83"/>
    </location>
    <ligand>
        <name>Fe cation</name>
        <dbReference type="ChEBI" id="CHEBI:24875"/>
        <note>catalytic</note>
    </ligand>
</feature>
<dbReference type="SUPFAM" id="SSF51182">
    <property type="entry name" value="RmlC-like cupins"/>
    <property type="match status" value="1"/>
</dbReference>